<reference evidence="1 2" key="1">
    <citation type="submission" date="2016-11" db="EMBL/GenBank/DDBJ databases">
        <authorList>
            <person name="Jaros S."/>
            <person name="Januszkiewicz K."/>
            <person name="Wedrychowicz H."/>
        </authorList>
    </citation>
    <scope>NUCLEOTIDE SEQUENCE [LARGE SCALE GENOMIC DNA]</scope>
    <source>
        <strain evidence="1 2">NF2</strain>
    </source>
</reference>
<dbReference type="KEGG" id="bfm:BP422_26135"/>
<protein>
    <submittedName>
        <fullName evidence="1">Uncharacterized protein</fullName>
    </submittedName>
</protein>
<dbReference type="EMBL" id="CP018145">
    <property type="protein sequence ID" value="ASJ56705.1"/>
    <property type="molecule type" value="Genomic_DNA"/>
</dbReference>
<dbReference type="Gene3D" id="3.40.50.300">
    <property type="entry name" value="P-loop containing nucleotide triphosphate hydrolases"/>
    <property type="match status" value="1"/>
</dbReference>
<dbReference type="Proteomes" id="UP000197781">
    <property type="component" value="Chromosome"/>
</dbReference>
<organism evidence="1 2">
    <name type="scientific">Brevibacillus formosus</name>
    <dbReference type="NCBI Taxonomy" id="54913"/>
    <lineage>
        <taxon>Bacteria</taxon>
        <taxon>Bacillati</taxon>
        <taxon>Bacillota</taxon>
        <taxon>Bacilli</taxon>
        <taxon>Bacillales</taxon>
        <taxon>Paenibacillaceae</taxon>
        <taxon>Brevibacillus</taxon>
    </lineage>
</organism>
<evidence type="ECO:0000313" key="2">
    <source>
        <dbReference type="Proteomes" id="UP000197781"/>
    </source>
</evidence>
<name>A0A220MPI6_9BACL</name>
<dbReference type="AlphaFoldDB" id="A0A220MPI6"/>
<gene>
    <name evidence="1" type="ORF">BP422_26135</name>
</gene>
<sequence>MYHQMSRFVSRFRDLEQQEFSQSIEEERQWRVLKEKLASPQLVEQQESYQRKCIAVMSLYAQAGASFLASNLAYSWSGKGIPVTLCELPKVTSYYYFALDFERRAQQRVRDSPTSLLLMQNNYLRIQIEPPAQLQHESSQADTANWLLRICKDSPIVVIDVSSYWNDIHSKQIFEHADEIWVVFDADLARLTRLFLVEPIPAWWKTERRKIKMIANKWNSQLSRTSIMKKVEGTLSLWDQQPGGTQVTDMIPLMDGKKTAMASAKANLLLELFPEEEIEFQALIHAYKGRML</sequence>
<dbReference type="InterPro" id="IPR027417">
    <property type="entry name" value="P-loop_NTPase"/>
</dbReference>
<proteinExistence type="predicted"/>
<evidence type="ECO:0000313" key="1">
    <source>
        <dbReference type="EMBL" id="ASJ56705.1"/>
    </source>
</evidence>
<dbReference type="SUPFAM" id="SSF52540">
    <property type="entry name" value="P-loop containing nucleoside triphosphate hydrolases"/>
    <property type="match status" value="1"/>
</dbReference>
<accession>A0A220MPI6</accession>